<sequence length="593" mass="66705">MDRRKRKCIFRFKKMWLQDESCKPFVRDAWDSQLSTNSPEHIKGKLQQLGQSLMAWEASHFGSITKQLDTERTRLAKIQAQPPTSINIVSAKELEKKITTLMQREETMWFQRSRVNWLRDGDKNTAFFHRVASGRKLRNSIDRIQDIDGYWKEEHNDIAGVFQRFYANLFNSTADLNPNGVLDAVNSGIPDELKTEIGAPFTEAEIVAALSQMHPSKAPGPDDNALLAFEIFHAMKSNKATRRGYFALKLDMSKAYDMVEWDFLHQVMLRVGLPSHIASLIMRCVSTVSYSVLTNEIPGDAFIPTRGLRQGNPLSPYLFLFCAEVFSSLIRKSKSLGNIHGIQLCRRAPSVSHLFFADDSIIFGRANIQEIPEMKRIIATYGAASGQVVNFDKSEISFSGGVSDTNAQTLAAVLGVHRVDKHHIYLGILASAGRSKKVLFQSLVDRIRKKLKNWKASTLSVAGKLTLIKSVAQAIPMYIMSCFQIPADTCHQIDKLIANFWWGQEGDERKIHWLQWKKMCKPKENGGLGFREISAFNKAMLAKQGWRLLQEDGSLLARTLKARYYPNGDLLTASIGHNPTAPAAAKKKAAPAC</sequence>
<dbReference type="EMBL" id="JABTTQ020001348">
    <property type="protein sequence ID" value="KAK6131598.1"/>
    <property type="molecule type" value="Genomic_DNA"/>
</dbReference>
<keyword evidence="3" id="KW-1185">Reference proteome</keyword>
<dbReference type="InterPro" id="IPR043502">
    <property type="entry name" value="DNA/RNA_pol_sf"/>
</dbReference>
<evidence type="ECO:0000313" key="2">
    <source>
        <dbReference type="EMBL" id="KAK6131598.1"/>
    </source>
</evidence>
<dbReference type="PROSITE" id="PS50878">
    <property type="entry name" value="RT_POL"/>
    <property type="match status" value="1"/>
</dbReference>
<comment type="caution">
    <text evidence="2">The sequence shown here is derived from an EMBL/GenBank/DDBJ whole genome shotgun (WGS) entry which is preliminary data.</text>
</comment>
<dbReference type="PANTHER" id="PTHR33116">
    <property type="entry name" value="REVERSE TRANSCRIPTASE ZINC-BINDING DOMAIN-CONTAINING PROTEIN-RELATED-RELATED"/>
    <property type="match status" value="1"/>
</dbReference>
<reference evidence="2 3" key="1">
    <citation type="journal article" date="2021" name="Comput. Struct. Biotechnol. J.">
        <title>De novo genome assembly of the potent medicinal plant Rehmannia glutinosa using nanopore technology.</title>
        <authorList>
            <person name="Ma L."/>
            <person name="Dong C."/>
            <person name="Song C."/>
            <person name="Wang X."/>
            <person name="Zheng X."/>
            <person name="Niu Y."/>
            <person name="Chen S."/>
            <person name="Feng W."/>
        </authorList>
    </citation>
    <scope>NUCLEOTIDE SEQUENCE [LARGE SCALE GENOMIC DNA]</scope>
    <source>
        <strain evidence="2">DH-2019</strain>
    </source>
</reference>
<dbReference type="Pfam" id="PF00078">
    <property type="entry name" value="RVT_1"/>
    <property type="match status" value="1"/>
</dbReference>
<organism evidence="2 3">
    <name type="scientific">Rehmannia glutinosa</name>
    <name type="common">Chinese foxglove</name>
    <dbReference type="NCBI Taxonomy" id="99300"/>
    <lineage>
        <taxon>Eukaryota</taxon>
        <taxon>Viridiplantae</taxon>
        <taxon>Streptophyta</taxon>
        <taxon>Embryophyta</taxon>
        <taxon>Tracheophyta</taxon>
        <taxon>Spermatophyta</taxon>
        <taxon>Magnoliopsida</taxon>
        <taxon>eudicotyledons</taxon>
        <taxon>Gunneridae</taxon>
        <taxon>Pentapetalae</taxon>
        <taxon>asterids</taxon>
        <taxon>lamiids</taxon>
        <taxon>Lamiales</taxon>
        <taxon>Orobanchaceae</taxon>
        <taxon>Rehmannieae</taxon>
        <taxon>Rehmannia</taxon>
    </lineage>
</organism>
<evidence type="ECO:0000313" key="3">
    <source>
        <dbReference type="Proteomes" id="UP001318860"/>
    </source>
</evidence>
<accession>A0ABR0VAI6</accession>
<dbReference type="Proteomes" id="UP001318860">
    <property type="component" value="Unassembled WGS sequence"/>
</dbReference>
<gene>
    <name evidence="2" type="ORF">DH2020_034612</name>
</gene>
<proteinExistence type="predicted"/>
<feature type="domain" description="Reverse transcriptase" evidence="1">
    <location>
        <begin position="99"/>
        <end position="430"/>
    </location>
</feature>
<name>A0ABR0VAI6_REHGL</name>
<evidence type="ECO:0000259" key="1">
    <source>
        <dbReference type="PROSITE" id="PS50878"/>
    </source>
</evidence>
<protein>
    <recommendedName>
        <fullName evidence="1">Reverse transcriptase domain-containing protein</fullName>
    </recommendedName>
</protein>
<dbReference type="PANTHER" id="PTHR33116:SF86">
    <property type="entry name" value="REVERSE TRANSCRIPTASE DOMAIN-CONTAINING PROTEIN"/>
    <property type="match status" value="1"/>
</dbReference>
<dbReference type="SUPFAM" id="SSF56672">
    <property type="entry name" value="DNA/RNA polymerases"/>
    <property type="match status" value="1"/>
</dbReference>
<dbReference type="InterPro" id="IPR000477">
    <property type="entry name" value="RT_dom"/>
</dbReference>